<reference evidence="1" key="1">
    <citation type="submission" date="2021-06" db="EMBL/GenBank/DDBJ databases">
        <authorList>
            <person name="Kallberg Y."/>
            <person name="Tangrot J."/>
            <person name="Rosling A."/>
        </authorList>
    </citation>
    <scope>NUCLEOTIDE SEQUENCE</scope>
    <source>
        <strain evidence="1">UK204</strain>
    </source>
</reference>
<keyword evidence="2" id="KW-1185">Reference proteome</keyword>
<comment type="caution">
    <text evidence="1">The sequence shown here is derived from an EMBL/GenBank/DDBJ whole genome shotgun (WGS) entry which is preliminary data.</text>
</comment>
<proteinExistence type="predicted"/>
<dbReference type="AlphaFoldDB" id="A0A9N9DQR3"/>
<sequence>RLYVPSHIIIKGWVRNYQLPSSNIALDIANYHLDPTKSTTNPDPTWEPLAGTSIITWHPILHVVGVVPEDDWLGNLTHYPTTTILIRTFVKENSEPKTPYVDYNTDREYTDSEDDGTVALLKKLKKYVVLILMFEKYPVDSKQDRFINLKNRSRYEDEEVENYCEKFESYITETFEELNIEHFTRYSSNYKLGEWIIQLSCLTPIQLR</sequence>
<dbReference type="EMBL" id="CAJVPQ010004104">
    <property type="protein sequence ID" value="CAG8644574.1"/>
    <property type="molecule type" value="Genomic_DNA"/>
</dbReference>
<organism evidence="1 2">
    <name type="scientific">Funneliformis caledonium</name>
    <dbReference type="NCBI Taxonomy" id="1117310"/>
    <lineage>
        <taxon>Eukaryota</taxon>
        <taxon>Fungi</taxon>
        <taxon>Fungi incertae sedis</taxon>
        <taxon>Mucoromycota</taxon>
        <taxon>Glomeromycotina</taxon>
        <taxon>Glomeromycetes</taxon>
        <taxon>Glomerales</taxon>
        <taxon>Glomeraceae</taxon>
        <taxon>Funneliformis</taxon>
    </lineage>
</organism>
<feature type="non-terminal residue" evidence="1">
    <location>
        <position position="208"/>
    </location>
</feature>
<dbReference type="OrthoDB" id="2433158at2759"/>
<name>A0A9N9DQR3_9GLOM</name>
<accession>A0A9N9DQR3</accession>
<evidence type="ECO:0000313" key="2">
    <source>
        <dbReference type="Proteomes" id="UP000789570"/>
    </source>
</evidence>
<gene>
    <name evidence="1" type="ORF">FCALED_LOCUS10742</name>
</gene>
<protein>
    <submittedName>
        <fullName evidence="1">16274_t:CDS:1</fullName>
    </submittedName>
</protein>
<dbReference type="Proteomes" id="UP000789570">
    <property type="component" value="Unassembled WGS sequence"/>
</dbReference>
<evidence type="ECO:0000313" key="1">
    <source>
        <dbReference type="EMBL" id="CAG8644574.1"/>
    </source>
</evidence>